<keyword evidence="7" id="KW-1185">Reference proteome</keyword>
<evidence type="ECO:0000256" key="2">
    <source>
        <dbReference type="ARBA" id="ARBA00022741"/>
    </source>
</evidence>
<comment type="caution">
    <text evidence="6">The sequence shown here is derived from an EMBL/GenBank/DDBJ whole genome shotgun (WGS) entry which is preliminary data.</text>
</comment>
<feature type="domain" description="ABC transporter" evidence="5">
    <location>
        <begin position="14"/>
        <end position="249"/>
    </location>
</feature>
<dbReference type="Gene3D" id="3.40.50.300">
    <property type="entry name" value="P-loop containing nucleotide triphosphate hydrolases"/>
    <property type="match status" value="1"/>
</dbReference>
<dbReference type="PROSITE" id="PS00211">
    <property type="entry name" value="ABC_TRANSPORTER_1"/>
    <property type="match status" value="1"/>
</dbReference>
<dbReference type="PANTHER" id="PTHR24220:SF659">
    <property type="entry name" value="TRANSPORTER, PUTATIVE-RELATED"/>
    <property type="match status" value="1"/>
</dbReference>
<dbReference type="FunFam" id="3.40.50.300:FF:000032">
    <property type="entry name" value="Export ABC transporter ATP-binding protein"/>
    <property type="match status" value="1"/>
</dbReference>
<protein>
    <submittedName>
        <fullName evidence="6">ABC transporter ATP-binding protein</fullName>
    </submittedName>
</protein>
<dbReference type="PANTHER" id="PTHR24220">
    <property type="entry name" value="IMPORT ATP-BINDING PROTEIN"/>
    <property type="match status" value="1"/>
</dbReference>
<dbReference type="InterPro" id="IPR017911">
    <property type="entry name" value="MacB-like_ATP-bd"/>
</dbReference>
<evidence type="ECO:0000256" key="3">
    <source>
        <dbReference type="ARBA" id="ARBA00022840"/>
    </source>
</evidence>
<accession>A0A512M811</accession>
<dbReference type="InterPro" id="IPR015854">
    <property type="entry name" value="ABC_transpr_LolD-like"/>
</dbReference>
<keyword evidence="1" id="KW-0813">Transport</keyword>
<evidence type="ECO:0000313" key="6">
    <source>
        <dbReference type="EMBL" id="GEP42872.1"/>
    </source>
</evidence>
<dbReference type="OrthoDB" id="9802264at2"/>
<dbReference type="AlphaFoldDB" id="A0A512M811"/>
<dbReference type="SMART" id="SM00382">
    <property type="entry name" value="AAA"/>
    <property type="match status" value="1"/>
</dbReference>
<sequence>MPDTPAKTPHALAARLRNVNKSFGDGGSRLQVLKSIDLDVRCGDITMLVGPSGCGKTTLLSIIAGTLGVDPGSGEVKVFDQDLLKMSSRQNTKFRSTSIGFIFQAFNLIPTLTCTENVSVPLLIQGKSTRHAEKRAREVLDQVGLGDRMKHRPTQLSGGQQQRVAIARALVHEPRLIICDEPTAALDAKNGTLVMELFEKVARSPDRAVLIVTHDNRIFSHADRIAAMDDGKIVEVHDVTGTNPLPEHLRHHE</sequence>
<keyword evidence="2" id="KW-0547">Nucleotide-binding</keyword>
<dbReference type="Pfam" id="PF00005">
    <property type="entry name" value="ABC_tran"/>
    <property type="match status" value="1"/>
</dbReference>
<dbReference type="InterPro" id="IPR003593">
    <property type="entry name" value="AAA+_ATPase"/>
</dbReference>
<dbReference type="InterPro" id="IPR027417">
    <property type="entry name" value="P-loop_NTPase"/>
</dbReference>
<dbReference type="PROSITE" id="PS50893">
    <property type="entry name" value="ABC_TRANSPORTER_2"/>
    <property type="match status" value="1"/>
</dbReference>
<reference evidence="6 7" key="1">
    <citation type="submission" date="2019-07" db="EMBL/GenBank/DDBJ databases">
        <title>Whole genome shotgun sequence of Brevifollis gellanilyticus NBRC 108608.</title>
        <authorList>
            <person name="Hosoyama A."/>
            <person name="Uohara A."/>
            <person name="Ohji S."/>
            <person name="Ichikawa N."/>
        </authorList>
    </citation>
    <scope>NUCLEOTIDE SEQUENCE [LARGE SCALE GENOMIC DNA]</scope>
    <source>
        <strain evidence="6 7">NBRC 108608</strain>
    </source>
</reference>
<gene>
    <name evidence="6" type="ORF">BGE01nite_21630</name>
</gene>
<dbReference type="InterPro" id="IPR017871">
    <property type="entry name" value="ABC_transporter-like_CS"/>
</dbReference>
<dbReference type="SUPFAM" id="SSF52540">
    <property type="entry name" value="P-loop containing nucleoside triphosphate hydrolases"/>
    <property type="match status" value="1"/>
</dbReference>
<evidence type="ECO:0000256" key="4">
    <source>
        <dbReference type="ARBA" id="ARBA00038388"/>
    </source>
</evidence>
<dbReference type="Proteomes" id="UP000321577">
    <property type="component" value="Unassembled WGS sequence"/>
</dbReference>
<evidence type="ECO:0000313" key="7">
    <source>
        <dbReference type="Proteomes" id="UP000321577"/>
    </source>
</evidence>
<dbReference type="GO" id="GO:0022857">
    <property type="term" value="F:transmembrane transporter activity"/>
    <property type="evidence" value="ECO:0007669"/>
    <property type="project" value="TreeGrafter"/>
</dbReference>
<dbReference type="RefSeq" id="WP_146850447.1">
    <property type="nucleotide sequence ID" value="NZ_BKAG01000012.1"/>
</dbReference>
<dbReference type="GO" id="GO:0005886">
    <property type="term" value="C:plasma membrane"/>
    <property type="evidence" value="ECO:0007669"/>
    <property type="project" value="TreeGrafter"/>
</dbReference>
<evidence type="ECO:0000256" key="1">
    <source>
        <dbReference type="ARBA" id="ARBA00022448"/>
    </source>
</evidence>
<dbReference type="CDD" id="cd03255">
    <property type="entry name" value="ABC_MJ0796_LolCDE_FtsE"/>
    <property type="match status" value="1"/>
</dbReference>
<dbReference type="EMBL" id="BKAG01000012">
    <property type="protein sequence ID" value="GEP42872.1"/>
    <property type="molecule type" value="Genomic_DNA"/>
</dbReference>
<evidence type="ECO:0000259" key="5">
    <source>
        <dbReference type="PROSITE" id="PS50893"/>
    </source>
</evidence>
<dbReference type="InterPro" id="IPR003439">
    <property type="entry name" value="ABC_transporter-like_ATP-bd"/>
</dbReference>
<dbReference type="GO" id="GO:0098796">
    <property type="term" value="C:membrane protein complex"/>
    <property type="evidence" value="ECO:0007669"/>
    <property type="project" value="UniProtKB-ARBA"/>
</dbReference>
<organism evidence="6 7">
    <name type="scientific">Brevifollis gellanilyticus</name>
    <dbReference type="NCBI Taxonomy" id="748831"/>
    <lineage>
        <taxon>Bacteria</taxon>
        <taxon>Pseudomonadati</taxon>
        <taxon>Verrucomicrobiota</taxon>
        <taxon>Verrucomicrobiia</taxon>
        <taxon>Verrucomicrobiales</taxon>
        <taxon>Verrucomicrobiaceae</taxon>
    </lineage>
</organism>
<proteinExistence type="inferred from homology"/>
<dbReference type="GO" id="GO:0016887">
    <property type="term" value="F:ATP hydrolysis activity"/>
    <property type="evidence" value="ECO:0007669"/>
    <property type="project" value="InterPro"/>
</dbReference>
<name>A0A512M811_9BACT</name>
<keyword evidence="3 6" id="KW-0067">ATP-binding</keyword>
<comment type="similarity">
    <text evidence="4">Belongs to the ABC transporter superfamily. Macrolide exporter (TC 3.A.1.122) family.</text>
</comment>
<dbReference type="GO" id="GO:0005524">
    <property type="term" value="F:ATP binding"/>
    <property type="evidence" value="ECO:0007669"/>
    <property type="project" value="UniProtKB-KW"/>
</dbReference>